<organism evidence="1 2">
    <name type="scientific">Panagrolaimus sp. PS1159</name>
    <dbReference type="NCBI Taxonomy" id="55785"/>
    <lineage>
        <taxon>Eukaryota</taxon>
        <taxon>Metazoa</taxon>
        <taxon>Ecdysozoa</taxon>
        <taxon>Nematoda</taxon>
        <taxon>Chromadorea</taxon>
        <taxon>Rhabditida</taxon>
        <taxon>Tylenchina</taxon>
        <taxon>Panagrolaimomorpha</taxon>
        <taxon>Panagrolaimoidea</taxon>
        <taxon>Panagrolaimidae</taxon>
        <taxon>Panagrolaimus</taxon>
    </lineage>
</organism>
<evidence type="ECO:0000313" key="2">
    <source>
        <dbReference type="WBParaSite" id="PS1159_v2.g7375.t1"/>
    </source>
</evidence>
<name>A0AC35GPA5_9BILA</name>
<dbReference type="Proteomes" id="UP000887580">
    <property type="component" value="Unplaced"/>
</dbReference>
<dbReference type="WBParaSite" id="PS1159_v2.g7375.t1">
    <property type="protein sequence ID" value="PS1159_v2.g7375.t1"/>
    <property type="gene ID" value="PS1159_v2.g7375"/>
</dbReference>
<reference evidence="2" key="1">
    <citation type="submission" date="2022-11" db="UniProtKB">
        <authorList>
            <consortium name="WormBaseParasite"/>
        </authorList>
    </citation>
    <scope>IDENTIFICATION</scope>
</reference>
<sequence>MDAENVAQRIRFDAEDRLPPEYWNRLRQQPIMEDEEQHSATQNSGNKSKVNFKKIDPNEWAKAPKFIPRHQQSLATSFGYSNPLSNIPFNNNNGIIYGSSTTNNDNFNPNLMTTSFTASMGNPFPQSQSSETSFVTMPPPTMPKNGVPFNFQPIFNQAPPPPPSQFQPFQACVPLPPSGRFGNFVPKGYSANIASFNSGIGPPIAAIVLKKKRKRRSRRVMNDFLPPSSGRDGSYGGLAQQHPNDPNNFYDSFNDIKRQHQQQQQHQEHWEQKYDKEGSIQKQKNIFIRGQIRSMSSEPDLTSMTNSDNGSRQINGRLTSVDSCPELSEDQLKIWDDILYNAVVKDSVQQNSTKKMRKELSATKISSRSETPELPEKPKSESPVMRTSIYELCPASIYDEDNNAEFVDENEREKFLEEMSNSRSAVFDPNFAVELNKPKQNDRPKTIEDSFNLIQQSSNELEDLKFKPLPRDKMHVSASQYMTYFNPKNNGVKNEVYNPDYDLDPQIEEDFFEGMRIRVNAFEDCEDLTLSESECPQPSRFQQLQWALQRQRERYVQVAPPDRACCTLM</sequence>
<accession>A0AC35GPA5</accession>
<protein>
    <submittedName>
        <fullName evidence="2">Uncharacterized protein</fullName>
    </submittedName>
</protein>
<proteinExistence type="predicted"/>
<evidence type="ECO:0000313" key="1">
    <source>
        <dbReference type="Proteomes" id="UP000887580"/>
    </source>
</evidence>